<comment type="caution">
    <text evidence="2">The sequence shown here is derived from an EMBL/GenBank/DDBJ whole genome shotgun (WGS) entry which is preliminary data.</text>
</comment>
<evidence type="ECO:0000313" key="3">
    <source>
        <dbReference type="Proteomes" id="UP000054770"/>
    </source>
</evidence>
<evidence type="ECO:0000313" key="2">
    <source>
        <dbReference type="EMBL" id="SAL16171.1"/>
    </source>
</evidence>
<sequence>MAVELKTDSWYRYTLYRSNERYMAFEPEEKRREAVDAGKKFTASAYADVWAKDAELVKRVRAFLGENFHWHDRLAKSGADLHVVQTLMDMVRGGSVVVIPEKPVFSGGGIAWPPKKPASSPFWGVENYDPPRYASVQERYLAQIAELQATETPWAEIEAMNDVINQKFMHAAVLIDPLGMLPTFARAGWISKYGSPDLSTWGQETDTGGDSDTSDASVSSDSAEGDASTPLGDAQPFEYTPDMLDGDTEEVAARGVRMTGNEPGGYRINPNGLDADYFDSKGNLCAQYHESHGEAHGHNFDAGLRDDTHLPMSPINCR</sequence>
<keyword evidence="3" id="KW-1185">Reference proteome</keyword>
<protein>
    <submittedName>
        <fullName evidence="2">Uncharacterized protein</fullName>
    </submittedName>
</protein>
<gene>
    <name evidence="2" type="ORF">AWB68_00392</name>
</gene>
<feature type="compositionally biased region" description="Low complexity" evidence="1">
    <location>
        <begin position="214"/>
        <end position="228"/>
    </location>
</feature>
<dbReference type="EMBL" id="FCON02000003">
    <property type="protein sequence ID" value="SAL16171.1"/>
    <property type="molecule type" value="Genomic_DNA"/>
</dbReference>
<proteinExistence type="predicted"/>
<reference evidence="2" key="1">
    <citation type="submission" date="2016-01" db="EMBL/GenBank/DDBJ databases">
        <authorList>
            <person name="Peeters C."/>
        </authorList>
    </citation>
    <scope>NUCLEOTIDE SEQUENCE [LARGE SCALE GENOMIC DNA]</scope>
    <source>
        <strain evidence="2">LMG 22940</strain>
    </source>
</reference>
<evidence type="ECO:0000256" key="1">
    <source>
        <dbReference type="SAM" id="MobiDB-lite"/>
    </source>
</evidence>
<accession>A0A158F8W2</accession>
<organism evidence="2 3">
    <name type="scientific">Caballeronia choica</name>
    <dbReference type="NCBI Taxonomy" id="326476"/>
    <lineage>
        <taxon>Bacteria</taxon>
        <taxon>Pseudomonadati</taxon>
        <taxon>Pseudomonadota</taxon>
        <taxon>Betaproteobacteria</taxon>
        <taxon>Burkholderiales</taxon>
        <taxon>Burkholderiaceae</taxon>
        <taxon>Caballeronia</taxon>
    </lineage>
</organism>
<dbReference type="AlphaFoldDB" id="A0A158F8W2"/>
<feature type="region of interest" description="Disordered" evidence="1">
    <location>
        <begin position="200"/>
        <end position="243"/>
    </location>
</feature>
<dbReference type="Proteomes" id="UP000054770">
    <property type="component" value="Unassembled WGS sequence"/>
</dbReference>
<name>A0A158F8W2_9BURK</name>